<keyword evidence="1" id="KW-0472">Membrane</keyword>
<dbReference type="InterPro" id="IPR029468">
    <property type="entry name" value="O-ag_pol_Wzy"/>
</dbReference>
<dbReference type="NCBIfam" id="TIGR04370">
    <property type="entry name" value="glyco_rpt_poly"/>
    <property type="match status" value="1"/>
</dbReference>
<keyword evidence="1" id="KW-0812">Transmembrane</keyword>
<name>A0ABV3NXV6_9ENTR</name>
<dbReference type="RefSeq" id="WP_367596409.1">
    <property type="nucleotide sequence ID" value="NZ_JBFMVT010000002.1"/>
</dbReference>
<feature type="transmembrane region" description="Helical" evidence="1">
    <location>
        <begin position="351"/>
        <end position="373"/>
    </location>
</feature>
<dbReference type="EMBL" id="JBFMVT010000002">
    <property type="protein sequence ID" value="MEW7314372.1"/>
    <property type="molecule type" value="Genomic_DNA"/>
</dbReference>
<feature type="transmembrane region" description="Helical" evidence="1">
    <location>
        <begin position="198"/>
        <end position="214"/>
    </location>
</feature>
<feature type="transmembrane region" description="Helical" evidence="1">
    <location>
        <begin position="117"/>
        <end position="138"/>
    </location>
</feature>
<evidence type="ECO:0000313" key="2">
    <source>
        <dbReference type="EMBL" id="MEW7314372.1"/>
    </source>
</evidence>
<feature type="transmembrane region" description="Helical" evidence="1">
    <location>
        <begin position="380"/>
        <end position="397"/>
    </location>
</feature>
<evidence type="ECO:0000313" key="3">
    <source>
        <dbReference type="Proteomes" id="UP001555342"/>
    </source>
</evidence>
<comment type="caution">
    <text evidence="2">The sequence shown here is derived from an EMBL/GenBank/DDBJ whole genome shotgun (WGS) entry which is preliminary data.</text>
</comment>
<feature type="transmembrane region" description="Helical" evidence="1">
    <location>
        <begin position="403"/>
        <end position="426"/>
    </location>
</feature>
<feature type="transmembrane region" description="Helical" evidence="1">
    <location>
        <begin position="144"/>
        <end position="169"/>
    </location>
</feature>
<dbReference type="Proteomes" id="UP001555342">
    <property type="component" value="Unassembled WGS sequence"/>
</dbReference>
<organism evidence="2 3">
    <name type="scientific">Buttiauxella gaviniae</name>
    <dbReference type="NCBI Taxonomy" id="82990"/>
    <lineage>
        <taxon>Bacteria</taxon>
        <taxon>Pseudomonadati</taxon>
        <taxon>Pseudomonadota</taxon>
        <taxon>Gammaproteobacteria</taxon>
        <taxon>Enterobacterales</taxon>
        <taxon>Enterobacteriaceae</taxon>
        <taxon>Buttiauxella</taxon>
    </lineage>
</organism>
<feature type="transmembrane region" description="Helical" evidence="1">
    <location>
        <begin position="73"/>
        <end position="96"/>
    </location>
</feature>
<feature type="transmembrane region" description="Helical" evidence="1">
    <location>
        <begin position="6"/>
        <end position="24"/>
    </location>
</feature>
<proteinExistence type="predicted"/>
<evidence type="ECO:0000256" key="1">
    <source>
        <dbReference type="SAM" id="Phobius"/>
    </source>
</evidence>
<keyword evidence="3" id="KW-1185">Reference proteome</keyword>
<gene>
    <name evidence="2" type="primary">wzy</name>
    <name evidence="2" type="ORF">AB1E22_17000</name>
</gene>
<feature type="transmembrane region" description="Helical" evidence="1">
    <location>
        <begin position="33"/>
        <end position="53"/>
    </location>
</feature>
<feature type="transmembrane region" description="Helical" evidence="1">
    <location>
        <begin position="226"/>
        <end position="242"/>
    </location>
</feature>
<accession>A0ABV3NXV6</accession>
<keyword evidence="1" id="KW-1133">Transmembrane helix</keyword>
<protein>
    <submittedName>
        <fullName evidence="2">O-antigen polysaccharide polymerase Wzy</fullName>
    </submittedName>
</protein>
<reference evidence="2 3" key="1">
    <citation type="submission" date="2024-07" db="EMBL/GenBank/DDBJ databases">
        <authorList>
            <person name="Wang L."/>
        </authorList>
    </citation>
    <scope>NUCLEOTIDE SEQUENCE [LARGE SCALE GENOMIC DNA]</scope>
    <source>
        <strain evidence="2 3">WL359</strain>
    </source>
</reference>
<sequence length="443" mass="50664">MESIYLYINVILLFLICVIYLFLLKSTRAPRLFIFYLLCFVLFNESHIILTVLSDFKFGNSSWFFLGGFSDEIKFQMVNSLNSYIIGMILSMCLFSSLRYKPYRYMKNAKFVKKISLIIYIISIPFVLKYLIALFLLIRSNGFYAIYELGGVSGSGILDVMFIALYSLLINSEKKIRISILIVLSSLIYIVIGLRLEFIFKIFPVVFYFVCLRYQPRRMFTKKVGWIFLSVFVLIYIMQYSVNSRNNDVTGDAEQSFVYNFLSQQGVSINVLGMAIKEEKNTLLQPTVILAPIIEPIKVYIDKIVNNNIQIGNSSQYAESSLSLSHKLSYIEDRDAYLKGYGVGGSAIAELYLLGGTLGCFIGGFFTFIFILIIERIATMNLFFTLFAMGASAKMIYSPRGEYLSFLSLDRATLLLVFISIIVLLLKNLSIPKRFHDGKNNET</sequence>
<dbReference type="Pfam" id="PF14296">
    <property type="entry name" value="O-ag_pol_Wzy"/>
    <property type="match status" value="1"/>
</dbReference>
<feature type="transmembrane region" description="Helical" evidence="1">
    <location>
        <begin position="176"/>
        <end position="192"/>
    </location>
</feature>